<organism evidence="2 3">
    <name type="scientific">Mangrovactinospora gilvigrisea</name>
    <dbReference type="NCBI Taxonomy" id="1428644"/>
    <lineage>
        <taxon>Bacteria</taxon>
        <taxon>Bacillati</taxon>
        <taxon>Actinomycetota</taxon>
        <taxon>Actinomycetes</taxon>
        <taxon>Kitasatosporales</taxon>
        <taxon>Streptomycetaceae</taxon>
        <taxon>Mangrovactinospora</taxon>
    </lineage>
</organism>
<dbReference type="AlphaFoldDB" id="A0A1J7CAW8"/>
<dbReference type="STRING" id="1428644.BIV57_14430"/>
<dbReference type="SUPFAM" id="SSF53850">
    <property type="entry name" value="Periplasmic binding protein-like II"/>
    <property type="match status" value="1"/>
</dbReference>
<evidence type="ECO:0000313" key="2">
    <source>
        <dbReference type="EMBL" id="OIV36794.1"/>
    </source>
</evidence>
<dbReference type="EMBL" id="MLCF01000075">
    <property type="protein sequence ID" value="OIV36794.1"/>
    <property type="molecule type" value="Genomic_DNA"/>
</dbReference>
<name>A0A1J7CAW8_9ACTN</name>
<dbReference type="Pfam" id="PF01547">
    <property type="entry name" value="SBP_bac_1"/>
    <property type="match status" value="1"/>
</dbReference>
<feature type="region of interest" description="Disordered" evidence="1">
    <location>
        <begin position="1"/>
        <end position="22"/>
    </location>
</feature>
<dbReference type="RefSeq" id="WP_071657258.1">
    <property type="nucleotide sequence ID" value="NZ_MLCF01000075.1"/>
</dbReference>
<evidence type="ECO:0008006" key="4">
    <source>
        <dbReference type="Google" id="ProtNLM"/>
    </source>
</evidence>
<keyword evidence="3" id="KW-1185">Reference proteome</keyword>
<comment type="caution">
    <text evidence="2">The sequence shown here is derived from an EMBL/GenBank/DDBJ whole genome shotgun (WGS) entry which is preliminary data.</text>
</comment>
<proteinExistence type="predicted"/>
<dbReference type="PANTHER" id="PTHR43649:SF12">
    <property type="entry name" value="DIACETYLCHITOBIOSE BINDING PROTEIN DASA"/>
    <property type="match status" value="1"/>
</dbReference>
<dbReference type="Proteomes" id="UP000243342">
    <property type="component" value="Unassembled WGS sequence"/>
</dbReference>
<reference evidence="2 3" key="1">
    <citation type="submission" date="2016-10" db="EMBL/GenBank/DDBJ databases">
        <title>Genome sequence of Streptomyces gilvigriseus MUSC 26.</title>
        <authorList>
            <person name="Lee L.-H."/>
            <person name="Ser H.-L."/>
        </authorList>
    </citation>
    <scope>NUCLEOTIDE SEQUENCE [LARGE SCALE GENOMIC DNA]</scope>
    <source>
        <strain evidence="2 3">MUSC 26</strain>
    </source>
</reference>
<sequence length="503" mass="53434">MTSPHTFRQVDDRGGGGGAPSRRRALGLMGGAAAAAFLSGCAVVSVPNGVSTVGLSKGAAPGRKKNIEVYNNQGAPTGMGVVEMAKAFEASHPDIGVKVTYSPIVTQDVQPKLLTAIAGGQPPDVGMVGQEYVPMWSRLGMMEELTPMVHAAGIKETDYAGIAGPRAWIDNRVWALQWEGDPNFPLFWNKDLFEKAGLDPDTPPTFVTDTGNAADKQKTVDYYAGKLLKHTGGLISQIAIVPWDVYGFANSMYTWGFSFGGKFLSADGTKLTPEHPLNIKALQWMTAYAKAAGGVAKLATTPPGLTLHPFAGGHIGMAPLVGANFQAIRTAQPKMRIGGGLLPYQPPGASAAGQGAWLGGWSFFIPKGARDPEAAWEFIRWTTATNAGATAEYKKVGYIPVYSNSDGLRAARTDPNMAPYWKTLMSLKNQRPLTPGTSLLANSMEKYVSSAVFGQMSAEDALHTAGKEANDFWQAFNKQVGTQLTQAKAMALLRHGNGQVNSA</sequence>
<dbReference type="InterPro" id="IPR006059">
    <property type="entry name" value="SBP"/>
</dbReference>
<gene>
    <name evidence="2" type="ORF">BIV57_14430</name>
</gene>
<dbReference type="InterPro" id="IPR006311">
    <property type="entry name" value="TAT_signal"/>
</dbReference>
<dbReference type="PROSITE" id="PS51318">
    <property type="entry name" value="TAT"/>
    <property type="match status" value="1"/>
</dbReference>
<protein>
    <recommendedName>
        <fullName evidence="4">ABC transporter substrate-binding protein</fullName>
    </recommendedName>
</protein>
<evidence type="ECO:0000313" key="3">
    <source>
        <dbReference type="Proteomes" id="UP000243342"/>
    </source>
</evidence>
<dbReference type="OrthoDB" id="366726at2"/>
<dbReference type="PANTHER" id="PTHR43649">
    <property type="entry name" value="ARABINOSE-BINDING PROTEIN-RELATED"/>
    <property type="match status" value="1"/>
</dbReference>
<accession>A0A1J7CAW8</accession>
<dbReference type="InterPro" id="IPR050490">
    <property type="entry name" value="Bact_solute-bd_prot1"/>
</dbReference>
<evidence type="ECO:0000256" key="1">
    <source>
        <dbReference type="SAM" id="MobiDB-lite"/>
    </source>
</evidence>
<dbReference type="Gene3D" id="3.40.190.10">
    <property type="entry name" value="Periplasmic binding protein-like II"/>
    <property type="match status" value="2"/>
</dbReference>